<feature type="transmembrane region" description="Helical" evidence="1">
    <location>
        <begin position="42"/>
        <end position="59"/>
    </location>
</feature>
<reference evidence="2 3" key="1">
    <citation type="journal article" date="2022" name="Res Sq">
        <title>Evolution of multicellular longitudinally dividing oral cavity symbionts (Neisseriaceae).</title>
        <authorList>
            <person name="Nyongesa S."/>
            <person name="Weber P."/>
            <person name="Bernet E."/>
            <person name="Pullido F."/>
            <person name="Nieckarz M."/>
            <person name="Delaby M."/>
            <person name="Nieves C."/>
            <person name="Viehboeck T."/>
            <person name="Krause N."/>
            <person name="Rivera-Millot A."/>
            <person name="Nakamura A."/>
            <person name="Vischer N."/>
            <person name="VanNieuwenhze M."/>
            <person name="Brun Y."/>
            <person name="Cava F."/>
            <person name="Bulgheresi S."/>
            <person name="Veyrier F."/>
        </authorList>
    </citation>
    <scope>NUCLEOTIDE SEQUENCE [LARGE SCALE GENOMIC DNA]</scope>
    <source>
        <strain evidence="2 3">SN4</strain>
    </source>
</reference>
<evidence type="ECO:0000313" key="3">
    <source>
        <dbReference type="Proteomes" id="UP000832011"/>
    </source>
</evidence>
<keyword evidence="1" id="KW-0472">Membrane</keyword>
<protein>
    <submittedName>
        <fullName evidence="2">Uncharacterized protein</fullName>
    </submittedName>
</protein>
<sequence length="61" mass="7083">MNVVNDISHILEWSYWLRLLLLLGCSSLIISKCLPKKQRWPVLIAVLVIEVLMFCVPKWCG</sequence>
<keyword evidence="3" id="KW-1185">Reference proteome</keyword>
<dbReference type="Proteomes" id="UP000832011">
    <property type="component" value="Chromosome"/>
</dbReference>
<evidence type="ECO:0000313" key="2">
    <source>
        <dbReference type="EMBL" id="UOO88751.1"/>
    </source>
</evidence>
<keyword evidence="1" id="KW-0812">Transmembrane</keyword>
<gene>
    <name evidence="2" type="ORF">LVJ82_15005</name>
</gene>
<dbReference type="EMBL" id="CP091511">
    <property type="protein sequence ID" value="UOO88751.1"/>
    <property type="molecule type" value="Genomic_DNA"/>
</dbReference>
<name>A0ABY4DZ06_9NEIS</name>
<evidence type="ECO:0000256" key="1">
    <source>
        <dbReference type="SAM" id="Phobius"/>
    </source>
</evidence>
<proteinExistence type="predicted"/>
<organism evidence="2 3">
    <name type="scientific">Vitreoscilla massiliensis</name>
    <dbReference type="NCBI Taxonomy" id="1689272"/>
    <lineage>
        <taxon>Bacteria</taxon>
        <taxon>Pseudomonadati</taxon>
        <taxon>Pseudomonadota</taxon>
        <taxon>Betaproteobacteria</taxon>
        <taxon>Neisseriales</taxon>
        <taxon>Neisseriaceae</taxon>
        <taxon>Vitreoscilla</taxon>
    </lineage>
</organism>
<feature type="transmembrane region" description="Helical" evidence="1">
    <location>
        <begin position="13"/>
        <end position="30"/>
    </location>
</feature>
<dbReference type="RefSeq" id="WP_058357558.1">
    <property type="nucleotide sequence ID" value="NZ_CABKVG010000010.1"/>
</dbReference>
<accession>A0ABY4DZ06</accession>
<keyword evidence="1" id="KW-1133">Transmembrane helix</keyword>